<keyword evidence="6 8" id="KW-1133">Transmembrane helix</keyword>
<feature type="transmembrane region" description="Helical" evidence="8">
    <location>
        <begin position="21"/>
        <end position="39"/>
    </location>
</feature>
<protein>
    <recommendedName>
        <fullName evidence="9">Glycosyltransferase RgtA/B/C/D-like domain-containing protein</fullName>
    </recommendedName>
</protein>
<organism evidence="10 11">
    <name type="scientific">Candidatus Woesebacteria bacterium GW2011_GWA1_40_43</name>
    <dbReference type="NCBI Taxonomy" id="1618553"/>
    <lineage>
        <taxon>Bacteria</taxon>
        <taxon>Candidatus Woeseibacteriota</taxon>
    </lineage>
</organism>
<dbReference type="Pfam" id="PF13231">
    <property type="entry name" value="PMT_2"/>
    <property type="match status" value="1"/>
</dbReference>
<dbReference type="PANTHER" id="PTHR33908">
    <property type="entry name" value="MANNOSYLTRANSFERASE YKCB-RELATED"/>
    <property type="match status" value="1"/>
</dbReference>
<dbReference type="GO" id="GO:0016763">
    <property type="term" value="F:pentosyltransferase activity"/>
    <property type="evidence" value="ECO:0007669"/>
    <property type="project" value="TreeGrafter"/>
</dbReference>
<evidence type="ECO:0000313" key="11">
    <source>
        <dbReference type="Proteomes" id="UP000034293"/>
    </source>
</evidence>
<evidence type="ECO:0000256" key="3">
    <source>
        <dbReference type="ARBA" id="ARBA00022676"/>
    </source>
</evidence>
<evidence type="ECO:0000256" key="1">
    <source>
        <dbReference type="ARBA" id="ARBA00004651"/>
    </source>
</evidence>
<feature type="domain" description="Glycosyltransferase RgtA/B/C/D-like" evidence="9">
    <location>
        <begin position="50"/>
        <end position="190"/>
    </location>
</feature>
<gene>
    <name evidence="10" type="ORF">UU02_C0001G0015</name>
</gene>
<dbReference type="InterPro" id="IPR050297">
    <property type="entry name" value="LipidA_mod_glycosyltrf_83"/>
</dbReference>
<sequence>MYLNLSDSAKFADIARNLVNGLGYGSTFSFWSINIFELIKTKTFWSPWVPPVIPYSIAAFFKIFGVGDFAVIATSFFYFILTLVFVYFLGKRIFNSKLVGILSTLTIGFSYDLIHYATNGASESPFIFEIVAASYFASIKKKWASAVTILLLILMYFTRPQAFIYITGIVLYWLLINFKFKKALIFFGIISVVGFLVDYFVLMSLSGKYFLYSIIGRGVGSSFSQTSVASDVLRGATIVVEGGISQTLKNILYNLYNFYKLLPQIISSYLFGIFVTGLFLKSKNKTESSFKIVSTFIVAFTFLVTAASIPFFRYLHPVIPLVYIIATGTLVEIISKFEILNARQIPNPKSQIQNKRFTIIASTFLILLFGVGQTLGVLILDSRFEAKTHNVSKPPVYITLSKILNENTDNNQVVVTNLDTWGSWYGERRTAWFPLEPKQIIDPTTGKIPFDAIYLTNYLIDDANYYMGNDWRMIFNNPNDPKKWTCSSCDEIAKEFTLKGVYKVPASDNYERLDSSAILLIKK</sequence>
<dbReference type="GO" id="GO:0009103">
    <property type="term" value="P:lipopolysaccharide biosynthetic process"/>
    <property type="evidence" value="ECO:0007669"/>
    <property type="project" value="UniProtKB-ARBA"/>
</dbReference>
<evidence type="ECO:0000256" key="6">
    <source>
        <dbReference type="ARBA" id="ARBA00022989"/>
    </source>
</evidence>
<dbReference type="Proteomes" id="UP000034293">
    <property type="component" value="Unassembled WGS sequence"/>
</dbReference>
<evidence type="ECO:0000256" key="5">
    <source>
        <dbReference type="ARBA" id="ARBA00022692"/>
    </source>
</evidence>
<evidence type="ECO:0000313" key="10">
    <source>
        <dbReference type="EMBL" id="KKR64761.1"/>
    </source>
</evidence>
<dbReference type="PANTHER" id="PTHR33908:SF11">
    <property type="entry name" value="MEMBRANE PROTEIN"/>
    <property type="match status" value="1"/>
</dbReference>
<comment type="caution">
    <text evidence="10">The sequence shown here is derived from an EMBL/GenBank/DDBJ whole genome shotgun (WGS) entry which is preliminary data.</text>
</comment>
<dbReference type="GO" id="GO:0005886">
    <property type="term" value="C:plasma membrane"/>
    <property type="evidence" value="ECO:0007669"/>
    <property type="project" value="UniProtKB-SubCell"/>
</dbReference>
<evidence type="ECO:0000256" key="2">
    <source>
        <dbReference type="ARBA" id="ARBA00022475"/>
    </source>
</evidence>
<feature type="transmembrane region" description="Helical" evidence="8">
    <location>
        <begin position="98"/>
        <end position="118"/>
    </location>
</feature>
<comment type="subcellular location">
    <subcellularLocation>
        <location evidence="1">Cell membrane</location>
        <topology evidence="1">Multi-pass membrane protein</topology>
    </subcellularLocation>
</comment>
<feature type="transmembrane region" description="Helical" evidence="8">
    <location>
        <begin position="357"/>
        <end position="380"/>
    </location>
</feature>
<dbReference type="InterPro" id="IPR038731">
    <property type="entry name" value="RgtA/B/C-like"/>
</dbReference>
<feature type="transmembrane region" description="Helical" evidence="8">
    <location>
        <begin position="292"/>
        <end position="312"/>
    </location>
</feature>
<proteinExistence type="predicted"/>
<keyword evidence="7 8" id="KW-0472">Membrane</keyword>
<accession>A0A0G0SQR6</accession>
<feature type="transmembrane region" description="Helical" evidence="8">
    <location>
        <begin position="183"/>
        <end position="202"/>
    </location>
</feature>
<dbReference type="AlphaFoldDB" id="A0A0G0SQR6"/>
<evidence type="ECO:0000256" key="7">
    <source>
        <dbReference type="ARBA" id="ARBA00023136"/>
    </source>
</evidence>
<name>A0A0G0SQR6_9BACT</name>
<feature type="transmembrane region" description="Helical" evidence="8">
    <location>
        <begin position="59"/>
        <end position="86"/>
    </location>
</feature>
<keyword evidence="5 8" id="KW-0812">Transmembrane</keyword>
<evidence type="ECO:0000256" key="4">
    <source>
        <dbReference type="ARBA" id="ARBA00022679"/>
    </source>
</evidence>
<feature type="transmembrane region" description="Helical" evidence="8">
    <location>
        <begin position="318"/>
        <end position="337"/>
    </location>
</feature>
<evidence type="ECO:0000256" key="8">
    <source>
        <dbReference type="SAM" id="Phobius"/>
    </source>
</evidence>
<keyword evidence="4" id="KW-0808">Transferase</keyword>
<keyword evidence="2" id="KW-1003">Cell membrane</keyword>
<reference evidence="10 11" key="1">
    <citation type="journal article" date="2015" name="Nature">
        <title>rRNA introns, odd ribosomes, and small enigmatic genomes across a large radiation of phyla.</title>
        <authorList>
            <person name="Brown C.T."/>
            <person name="Hug L.A."/>
            <person name="Thomas B.C."/>
            <person name="Sharon I."/>
            <person name="Castelle C.J."/>
            <person name="Singh A."/>
            <person name="Wilkins M.J."/>
            <person name="Williams K.H."/>
            <person name="Banfield J.F."/>
        </authorList>
    </citation>
    <scope>NUCLEOTIDE SEQUENCE [LARGE SCALE GENOMIC DNA]</scope>
</reference>
<feature type="transmembrane region" description="Helical" evidence="8">
    <location>
        <begin position="143"/>
        <end position="176"/>
    </location>
</feature>
<dbReference type="EMBL" id="LBZA01000001">
    <property type="protein sequence ID" value="KKR64761.1"/>
    <property type="molecule type" value="Genomic_DNA"/>
</dbReference>
<keyword evidence="3" id="KW-0328">Glycosyltransferase</keyword>
<feature type="transmembrane region" description="Helical" evidence="8">
    <location>
        <begin position="261"/>
        <end position="280"/>
    </location>
</feature>
<evidence type="ECO:0000259" key="9">
    <source>
        <dbReference type="Pfam" id="PF13231"/>
    </source>
</evidence>